<evidence type="ECO:0000256" key="7">
    <source>
        <dbReference type="ARBA" id="ARBA00022958"/>
    </source>
</evidence>
<evidence type="ECO:0000256" key="9">
    <source>
        <dbReference type="ARBA" id="ARBA00023235"/>
    </source>
</evidence>
<protein>
    <recommendedName>
        <fullName evidence="3">NAD(P)H-hydrate epimerase</fullName>
        <ecNumber evidence="3">5.1.99.6</ecNumber>
    </recommendedName>
</protein>
<dbReference type="SUPFAM" id="SSF64153">
    <property type="entry name" value="YjeF N-terminal domain-like"/>
    <property type="match status" value="1"/>
</dbReference>
<comment type="caution">
    <text evidence="11">The sequence shown here is derived from an EMBL/GenBank/DDBJ whole genome shotgun (WGS) entry which is preliminary data.</text>
</comment>
<dbReference type="Pfam" id="PF03853">
    <property type="entry name" value="YjeF_N"/>
    <property type="match status" value="1"/>
</dbReference>
<evidence type="ECO:0000256" key="8">
    <source>
        <dbReference type="ARBA" id="ARBA00023027"/>
    </source>
</evidence>
<evidence type="ECO:0000259" key="10">
    <source>
        <dbReference type="PROSITE" id="PS51385"/>
    </source>
</evidence>
<dbReference type="GO" id="GO:0000166">
    <property type="term" value="F:nucleotide binding"/>
    <property type="evidence" value="ECO:0007669"/>
    <property type="project" value="UniProtKB-KW"/>
</dbReference>
<dbReference type="InterPro" id="IPR004443">
    <property type="entry name" value="YjeF_N_dom"/>
</dbReference>
<dbReference type="NCBIfam" id="TIGR00197">
    <property type="entry name" value="yjeF_nterm"/>
    <property type="match status" value="1"/>
</dbReference>
<proteinExistence type="predicted"/>
<keyword evidence="5" id="KW-0547">Nucleotide-binding</keyword>
<dbReference type="GO" id="GO:0052856">
    <property type="term" value="F:NAD(P)HX epimerase activity"/>
    <property type="evidence" value="ECO:0007669"/>
    <property type="project" value="UniProtKB-EC"/>
</dbReference>
<comment type="catalytic activity">
    <reaction evidence="2">
        <text>(6R)-NADPHX = (6S)-NADPHX</text>
        <dbReference type="Rhea" id="RHEA:32227"/>
        <dbReference type="ChEBI" id="CHEBI:64076"/>
        <dbReference type="ChEBI" id="CHEBI:64077"/>
        <dbReference type="EC" id="5.1.99.6"/>
    </reaction>
</comment>
<dbReference type="GO" id="GO:0005739">
    <property type="term" value="C:mitochondrion"/>
    <property type="evidence" value="ECO:0007669"/>
    <property type="project" value="TreeGrafter"/>
</dbReference>
<comment type="catalytic activity">
    <reaction evidence="1">
        <text>(6R)-NADHX = (6S)-NADHX</text>
        <dbReference type="Rhea" id="RHEA:32215"/>
        <dbReference type="ChEBI" id="CHEBI:64074"/>
        <dbReference type="ChEBI" id="CHEBI:64075"/>
        <dbReference type="EC" id="5.1.99.6"/>
    </reaction>
</comment>
<evidence type="ECO:0000256" key="5">
    <source>
        <dbReference type="ARBA" id="ARBA00022741"/>
    </source>
</evidence>
<dbReference type="AlphaFoldDB" id="X0XMP1"/>
<dbReference type="EC" id="5.1.99.6" evidence="3"/>
<organism evidence="11">
    <name type="scientific">marine sediment metagenome</name>
    <dbReference type="NCBI Taxonomy" id="412755"/>
    <lineage>
        <taxon>unclassified sequences</taxon>
        <taxon>metagenomes</taxon>
        <taxon>ecological metagenomes</taxon>
    </lineage>
</organism>
<keyword evidence="6" id="KW-0521">NADP</keyword>
<keyword evidence="4" id="KW-0479">Metal-binding</keyword>
<dbReference type="PANTHER" id="PTHR13232:SF10">
    <property type="entry name" value="NAD(P)H-HYDRATE EPIMERASE"/>
    <property type="match status" value="1"/>
</dbReference>
<dbReference type="PROSITE" id="PS51385">
    <property type="entry name" value="YJEF_N"/>
    <property type="match status" value="1"/>
</dbReference>
<dbReference type="Gene3D" id="3.40.50.10260">
    <property type="entry name" value="YjeF N-terminal domain"/>
    <property type="match status" value="1"/>
</dbReference>
<gene>
    <name evidence="11" type="ORF">S01H1_63729</name>
</gene>
<accession>X0XMP1</accession>
<keyword evidence="8" id="KW-0520">NAD</keyword>
<evidence type="ECO:0000313" key="11">
    <source>
        <dbReference type="EMBL" id="GAG37923.1"/>
    </source>
</evidence>
<feature type="non-terminal residue" evidence="11">
    <location>
        <position position="173"/>
    </location>
</feature>
<dbReference type="EMBL" id="BARS01041963">
    <property type="protein sequence ID" value="GAG37923.1"/>
    <property type="molecule type" value="Genomic_DNA"/>
</dbReference>
<dbReference type="GO" id="GO:0046872">
    <property type="term" value="F:metal ion binding"/>
    <property type="evidence" value="ECO:0007669"/>
    <property type="project" value="UniProtKB-KW"/>
</dbReference>
<keyword evidence="9" id="KW-0413">Isomerase</keyword>
<reference evidence="11" key="1">
    <citation type="journal article" date="2014" name="Front. Microbiol.">
        <title>High frequency of phylogenetically diverse reductive dehalogenase-homologous genes in deep subseafloor sedimentary metagenomes.</title>
        <authorList>
            <person name="Kawai M."/>
            <person name="Futagami T."/>
            <person name="Toyoda A."/>
            <person name="Takaki Y."/>
            <person name="Nishi S."/>
            <person name="Hori S."/>
            <person name="Arai W."/>
            <person name="Tsubouchi T."/>
            <person name="Morono Y."/>
            <person name="Uchiyama I."/>
            <person name="Ito T."/>
            <person name="Fujiyama A."/>
            <person name="Inagaki F."/>
            <person name="Takami H."/>
        </authorList>
    </citation>
    <scope>NUCLEOTIDE SEQUENCE</scope>
    <source>
        <strain evidence="11">Expedition CK06-06</strain>
    </source>
</reference>
<evidence type="ECO:0000256" key="1">
    <source>
        <dbReference type="ARBA" id="ARBA00000013"/>
    </source>
</evidence>
<dbReference type="PANTHER" id="PTHR13232">
    <property type="entry name" value="NAD(P)H-HYDRATE EPIMERASE"/>
    <property type="match status" value="1"/>
</dbReference>
<sequence>MERFNSEKISAEDVAIADNNAQWLGIPLIHLMECAGYSIADEIVKRYNLSDKSTVAIFCGTGNNGGDGFVVARHLSAFNIKSLVILVGTPEKIRTHASQFNWEVIRNKINYMVKTIIISDSTEIENIRLLREDNKKLSLIVDGLLGTGVSGKIREPVSTAIDVINKLREENEI</sequence>
<dbReference type="InterPro" id="IPR036652">
    <property type="entry name" value="YjeF_N_dom_sf"/>
</dbReference>
<feature type="domain" description="YjeF N-terminal" evidence="10">
    <location>
        <begin position="14"/>
        <end position="173"/>
    </location>
</feature>
<name>X0XMP1_9ZZZZ</name>
<evidence type="ECO:0000256" key="4">
    <source>
        <dbReference type="ARBA" id="ARBA00022723"/>
    </source>
</evidence>
<evidence type="ECO:0000256" key="3">
    <source>
        <dbReference type="ARBA" id="ARBA00012228"/>
    </source>
</evidence>
<dbReference type="InterPro" id="IPR032976">
    <property type="entry name" value="YJEFN_prot_NAXE-like"/>
</dbReference>
<keyword evidence="7" id="KW-0630">Potassium</keyword>
<evidence type="ECO:0000256" key="6">
    <source>
        <dbReference type="ARBA" id="ARBA00022857"/>
    </source>
</evidence>
<evidence type="ECO:0000256" key="2">
    <source>
        <dbReference type="ARBA" id="ARBA00000909"/>
    </source>
</evidence>